<feature type="compositionally biased region" description="Basic and acidic residues" evidence="1">
    <location>
        <begin position="106"/>
        <end position="115"/>
    </location>
</feature>
<name>K0TJC3_THAOC</name>
<comment type="caution">
    <text evidence="2">The sequence shown here is derived from an EMBL/GenBank/DDBJ whole genome shotgun (WGS) entry which is preliminary data.</text>
</comment>
<feature type="compositionally biased region" description="Low complexity" evidence="1">
    <location>
        <begin position="127"/>
        <end position="156"/>
    </location>
</feature>
<sequence length="1167" mass="130837">MFHVRRTARSVGAPGVGAGATATGAGRGASQSSSLRGAVADHHAAGLRPRVGYTMWMLSVRVCMGRSVIRTEARSSRSSRGDGTSPLRRTPPRAGHRLTRASILSRRADAAREGGRLLSRKGKPKKPSAAGQASSPPPVASAVSAAATSARRVSGSPAEVQSLCASPDSCASPDKKKKKHSDQRDKSDCSQDLVSRPESLPDDPVLPSSPQGQGLSFSVANLSPALEGSLRLDPELSSPPRPRSSVAHPEDRFGSWSNDDDDEDSDDDDDDDYYYDDDSDDDDDSDYKDALAAIEEDPVEDIDNDEDDPTDFHECIVPPTPASEGSKPCAVPSTEEEFAESLANHYKQQQGNRKKFAFSSFRSPTRNTAQSDVYDAYLKFCLDMFLIVLIAGYAFLPEPHLKECYNYMSRYMCMNNGLSYVYWLFGKVGSTGNGFKRLVYYGATQYKEIASNLVEQALPIISIDLLPANLQLRLTDAMLEGIKSFVSFTSVPKLTIRQAVRLEMTGLPFATQLFFFSMMTNFKECVMLSGAIKLVGCLRRLYLSTLESGAQVKLKASGAEHEAVNYTFLGWFFYEMPRVVAEVKRFFDLFPEEERRQLLEQGWTMNTALLTWPTGKLSDAPPLLASVHILFAEAIFGIGNWVDALPFPPVADPKKIQQCFDSSKYLPIQGLEAFRRIRKYVRRISRNGGFGFIDVNTVVVGLLKDLKPDQLEVSEANYMNIESLEEFFCSIMGWVRFFRSPILPIVVLKKPRLDNGMFRLLFLYNPFCYATFWNPKCTKVSLKRIRSMARTVMQCQWLLMVVTVLTTENHDLTFDVMDQPITDNFMFIWHIFAHWAIFLHIPAAVCALVFKQFLILSDNLFDSRHTTQLRDASFDSRLVGKQARVSRNFKTKKSSVRRFSTIHRYVACILSGARNRQELKTPVLRVIDMLKTDDPTDWLSTSSTYSTKNKRIESIKTEGLIQGALLGEIMEAFLEDRPNVGNPLANYSPSKEETDANSMALAKVALSGEWHTCQSTINYDGDESYDQRKAGNGFTPPAHGVKLIAHNWGEDRRYSFQGKDDTALQYAYFDKNKFVEKMVAPTIEGRTGKDTRKKNDKSNKGIMFSDYKMEQPLVPPKGRGKGARWARMGPTHQGITMFRLVWRKEGTEEQRKKELKKLLAENGFELD</sequence>
<feature type="compositionally biased region" description="Basic residues" evidence="1">
    <location>
        <begin position="90"/>
        <end position="99"/>
    </location>
</feature>
<protein>
    <submittedName>
        <fullName evidence="2">Uncharacterized protein</fullName>
    </submittedName>
</protein>
<gene>
    <name evidence="2" type="ORF">THAOC_00998</name>
</gene>
<feature type="region of interest" description="Disordered" evidence="1">
    <location>
        <begin position="1"/>
        <end position="34"/>
    </location>
</feature>
<feature type="compositionally biased region" description="Acidic residues" evidence="1">
    <location>
        <begin position="258"/>
        <end position="286"/>
    </location>
</feature>
<feature type="compositionally biased region" description="Polar residues" evidence="1">
    <location>
        <begin position="211"/>
        <end position="221"/>
    </location>
</feature>
<accession>K0TJC3</accession>
<feature type="region of interest" description="Disordered" evidence="1">
    <location>
        <begin position="71"/>
        <end position="331"/>
    </location>
</feature>
<evidence type="ECO:0000313" key="2">
    <source>
        <dbReference type="EMBL" id="EJK77189.1"/>
    </source>
</evidence>
<feature type="compositionally biased region" description="Acidic residues" evidence="1">
    <location>
        <begin position="294"/>
        <end position="309"/>
    </location>
</feature>
<feature type="region of interest" description="Disordered" evidence="1">
    <location>
        <begin position="1086"/>
        <end position="1127"/>
    </location>
</feature>
<dbReference type="Proteomes" id="UP000266841">
    <property type="component" value="Unassembled WGS sequence"/>
</dbReference>
<evidence type="ECO:0000256" key="1">
    <source>
        <dbReference type="SAM" id="MobiDB-lite"/>
    </source>
</evidence>
<reference evidence="2 3" key="1">
    <citation type="journal article" date="2012" name="Genome Biol.">
        <title>Genome and low-iron response of an oceanic diatom adapted to chronic iron limitation.</title>
        <authorList>
            <person name="Lommer M."/>
            <person name="Specht M."/>
            <person name="Roy A.S."/>
            <person name="Kraemer L."/>
            <person name="Andreson R."/>
            <person name="Gutowska M.A."/>
            <person name="Wolf J."/>
            <person name="Bergner S.V."/>
            <person name="Schilhabel M.B."/>
            <person name="Klostermeier U.C."/>
            <person name="Beiko R.G."/>
            <person name="Rosenstiel P."/>
            <person name="Hippler M."/>
            <person name="Laroche J."/>
        </authorList>
    </citation>
    <scope>NUCLEOTIDE SEQUENCE [LARGE SCALE GENOMIC DNA]</scope>
    <source>
        <strain evidence="2 3">CCMP1005</strain>
    </source>
</reference>
<keyword evidence="3" id="KW-1185">Reference proteome</keyword>
<dbReference type="AlphaFoldDB" id="K0TJC3"/>
<dbReference type="EMBL" id="AGNL01001201">
    <property type="protein sequence ID" value="EJK77189.1"/>
    <property type="molecule type" value="Genomic_DNA"/>
</dbReference>
<feature type="compositionally biased region" description="Low complexity" evidence="1">
    <location>
        <begin position="9"/>
        <end position="34"/>
    </location>
</feature>
<organism evidence="2 3">
    <name type="scientific">Thalassiosira oceanica</name>
    <name type="common">Marine diatom</name>
    <dbReference type="NCBI Taxonomy" id="159749"/>
    <lineage>
        <taxon>Eukaryota</taxon>
        <taxon>Sar</taxon>
        <taxon>Stramenopiles</taxon>
        <taxon>Ochrophyta</taxon>
        <taxon>Bacillariophyta</taxon>
        <taxon>Coscinodiscophyceae</taxon>
        <taxon>Thalassiosirophycidae</taxon>
        <taxon>Thalassiosirales</taxon>
        <taxon>Thalassiosiraceae</taxon>
        <taxon>Thalassiosira</taxon>
    </lineage>
</organism>
<proteinExistence type="predicted"/>
<evidence type="ECO:0000313" key="3">
    <source>
        <dbReference type="Proteomes" id="UP000266841"/>
    </source>
</evidence>